<name>A0A9P6GPA9_9PLEO</name>
<dbReference type="GO" id="GO:0005524">
    <property type="term" value="F:ATP binding"/>
    <property type="evidence" value="ECO:0007669"/>
    <property type="project" value="InterPro"/>
</dbReference>
<dbReference type="AlphaFoldDB" id="A0A9P6GPA9"/>
<evidence type="ECO:0000313" key="2">
    <source>
        <dbReference type="EMBL" id="KAF9739053.1"/>
    </source>
</evidence>
<organism evidence="2 3">
    <name type="scientific">Paraphaeosphaeria minitans</name>
    <dbReference type="NCBI Taxonomy" id="565426"/>
    <lineage>
        <taxon>Eukaryota</taxon>
        <taxon>Fungi</taxon>
        <taxon>Dikarya</taxon>
        <taxon>Ascomycota</taxon>
        <taxon>Pezizomycotina</taxon>
        <taxon>Dothideomycetes</taxon>
        <taxon>Pleosporomycetidae</taxon>
        <taxon>Pleosporales</taxon>
        <taxon>Massarineae</taxon>
        <taxon>Didymosphaeriaceae</taxon>
        <taxon>Paraphaeosphaeria</taxon>
    </lineage>
</organism>
<dbReference type="GO" id="GO:0004672">
    <property type="term" value="F:protein kinase activity"/>
    <property type="evidence" value="ECO:0007669"/>
    <property type="project" value="InterPro"/>
</dbReference>
<dbReference type="PROSITE" id="PS50011">
    <property type="entry name" value="PROTEIN_KINASE_DOM"/>
    <property type="match status" value="1"/>
</dbReference>
<sequence length="293" mass="32177">MASYQMDAQGISTMYIMEGFPVNKYQPIAMAGTGNFAGVYFSLTRENYRAFLKTKATNNFNELRSKLVAVKVYAELSVKGTELAALQAIQVNACNDMHSSLASITDHGHNWVATRAIAPAMTVLSLDYPIPDEMVLHILLGMSKACRFLYEACSGRTHGDLHGNNVLIDASTRNGHGLPRLVVIDLDQSKPVASFNEAWVDFRLYARLMLSSLTDSRYGSPVEDWDEINAYISNEAHLSSFEGLISAIEARMAEILAGRSPEKLHSELTQVWDMAAGKEAALQLAFCQAGLMG</sequence>
<gene>
    <name evidence="2" type="ORF">PMIN01_01687</name>
</gene>
<reference evidence="2" key="1">
    <citation type="journal article" date="2020" name="Mol. Plant Microbe Interact.">
        <title>Genome Sequence of the Biocontrol Agent Coniothyrium minitans strain Conio (IMI 134523).</title>
        <authorList>
            <person name="Patel D."/>
            <person name="Shittu T.A."/>
            <person name="Baroncelli R."/>
            <person name="Muthumeenakshi S."/>
            <person name="Osborne T.H."/>
            <person name="Janganan T.K."/>
            <person name="Sreenivasaprasad S."/>
        </authorList>
    </citation>
    <scope>NUCLEOTIDE SEQUENCE</scope>
    <source>
        <strain evidence="2">Conio</strain>
    </source>
</reference>
<keyword evidence="3" id="KW-1185">Reference proteome</keyword>
<evidence type="ECO:0000313" key="3">
    <source>
        <dbReference type="Proteomes" id="UP000756921"/>
    </source>
</evidence>
<comment type="caution">
    <text evidence="2">The sequence shown here is derived from an EMBL/GenBank/DDBJ whole genome shotgun (WGS) entry which is preliminary data.</text>
</comment>
<dbReference type="Proteomes" id="UP000756921">
    <property type="component" value="Unassembled WGS sequence"/>
</dbReference>
<protein>
    <recommendedName>
        <fullName evidence="1">Protein kinase domain-containing protein</fullName>
    </recommendedName>
</protein>
<feature type="domain" description="Protein kinase" evidence="1">
    <location>
        <begin position="25"/>
        <end position="293"/>
    </location>
</feature>
<dbReference type="EMBL" id="WJXW01000002">
    <property type="protein sequence ID" value="KAF9739053.1"/>
    <property type="molecule type" value="Genomic_DNA"/>
</dbReference>
<proteinExistence type="predicted"/>
<dbReference type="InterPro" id="IPR011009">
    <property type="entry name" value="Kinase-like_dom_sf"/>
</dbReference>
<dbReference type="InterPro" id="IPR000719">
    <property type="entry name" value="Prot_kinase_dom"/>
</dbReference>
<accession>A0A9P6GPA9</accession>
<evidence type="ECO:0000259" key="1">
    <source>
        <dbReference type="PROSITE" id="PS50011"/>
    </source>
</evidence>
<dbReference type="OrthoDB" id="676979at2759"/>
<dbReference type="SUPFAM" id="SSF56112">
    <property type="entry name" value="Protein kinase-like (PK-like)"/>
    <property type="match status" value="1"/>
</dbReference>